<protein>
    <submittedName>
        <fullName evidence="3">TRAP-type C4-dicarboxylate transport system, substrate-binding protein</fullName>
    </submittedName>
</protein>
<dbReference type="PANTHER" id="PTHR33376">
    <property type="match status" value="1"/>
</dbReference>
<dbReference type="EMBL" id="FXUL01000024">
    <property type="protein sequence ID" value="SMP76330.1"/>
    <property type="molecule type" value="Genomic_DNA"/>
</dbReference>
<dbReference type="NCBIfam" id="NF037995">
    <property type="entry name" value="TRAP_S1"/>
    <property type="match status" value="1"/>
</dbReference>
<comment type="caution">
    <text evidence="3">The sequence shown here is derived from an EMBL/GenBank/DDBJ whole genome shotgun (WGS) entry which is preliminary data.</text>
</comment>
<dbReference type="InterPro" id="IPR018389">
    <property type="entry name" value="DctP_fam"/>
</dbReference>
<feature type="signal peptide" evidence="2">
    <location>
        <begin position="1"/>
        <end position="22"/>
    </location>
</feature>
<evidence type="ECO:0000256" key="2">
    <source>
        <dbReference type="SAM" id="SignalP"/>
    </source>
</evidence>
<dbReference type="InterPro" id="IPR038404">
    <property type="entry name" value="TRAP_DctP_sf"/>
</dbReference>
<accession>A0ABY1QR10</accession>
<dbReference type="CDD" id="cd13666">
    <property type="entry name" value="PBP2_TRAP_DctP_like_1"/>
    <property type="match status" value="1"/>
</dbReference>
<dbReference type="Pfam" id="PF03480">
    <property type="entry name" value="DctP"/>
    <property type="match status" value="1"/>
</dbReference>
<dbReference type="Proteomes" id="UP001158049">
    <property type="component" value="Unassembled WGS sequence"/>
</dbReference>
<reference evidence="3 4" key="1">
    <citation type="submission" date="2017-05" db="EMBL/GenBank/DDBJ databases">
        <authorList>
            <person name="Varghese N."/>
            <person name="Submissions S."/>
        </authorList>
    </citation>
    <scope>NUCLEOTIDE SEQUENCE [LARGE SCALE GENOMIC DNA]</scope>
    <source>
        <strain evidence="3 4">DSM 26001</strain>
    </source>
</reference>
<evidence type="ECO:0000256" key="1">
    <source>
        <dbReference type="ARBA" id="ARBA00022729"/>
    </source>
</evidence>
<sequence length="370" mass="40621">MKKYFRMAALLALAAIALPTVAQQSKPLSYSNYLPPTHASNRYALEPLFKTVEQETKGSLKINLYPGGAMVGGKGTISAIRDGLVDGGFIVSLYHQNEIPLNTALSDLAFLVENPLVAMGAVNETVLLGCPECLQEYRKYKTIYMGTYATTPYLMMCKKPVQTLADLKGLKMRAAGTVYGRWASRLGGVPVNITNAEAYEAIERGQLDCMIGALSWLQTLSLWDLTRNVIDLPMGAYLGGALVAFNESSWKSVKESDRATFVKNLPGAMARLAVGYVKDDHDVEAQAKAKGVTIRKPDQALTNLLASYRQDEIRNAIEAAKKRGVRNPEVAVNAFVKNLSKWEAIVARTGNDPVKFEQALRDEIYSKVKF</sequence>
<keyword evidence="4" id="KW-1185">Reference proteome</keyword>
<organism evidence="3 4">
    <name type="scientific">Noviherbaspirillum suwonense</name>
    <dbReference type="NCBI Taxonomy" id="1224511"/>
    <lineage>
        <taxon>Bacteria</taxon>
        <taxon>Pseudomonadati</taxon>
        <taxon>Pseudomonadota</taxon>
        <taxon>Betaproteobacteria</taxon>
        <taxon>Burkholderiales</taxon>
        <taxon>Oxalobacteraceae</taxon>
        <taxon>Noviherbaspirillum</taxon>
    </lineage>
</organism>
<dbReference type="Gene3D" id="3.40.190.170">
    <property type="entry name" value="Bacterial extracellular solute-binding protein, family 7"/>
    <property type="match status" value="1"/>
</dbReference>
<name>A0ABY1QR10_9BURK</name>
<dbReference type="PANTHER" id="PTHR33376:SF15">
    <property type="entry name" value="BLL6794 PROTEIN"/>
    <property type="match status" value="1"/>
</dbReference>
<keyword evidence="1 2" id="KW-0732">Signal</keyword>
<dbReference type="RefSeq" id="WP_283444742.1">
    <property type="nucleotide sequence ID" value="NZ_FXUL01000024.1"/>
</dbReference>
<proteinExistence type="predicted"/>
<evidence type="ECO:0000313" key="3">
    <source>
        <dbReference type="EMBL" id="SMP76330.1"/>
    </source>
</evidence>
<evidence type="ECO:0000313" key="4">
    <source>
        <dbReference type="Proteomes" id="UP001158049"/>
    </source>
</evidence>
<feature type="chain" id="PRO_5046092431" evidence="2">
    <location>
        <begin position="23"/>
        <end position="370"/>
    </location>
</feature>
<gene>
    <name evidence="3" type="ORF">SAMN06295970_12426</name>
</gene>